<dbReference type="InterPro" id="IPR005531">
    <property type="entry name" value="Asp23"/>
</dbReference>
<evidence type="ECO:0000256" key="1">
    <source>
        <dbReference type="ARBA" id="ARBA00005721"/>
    </source>
</evidence>
<accession>A0ABN1ZFV7</accession>
<evidence type="ECO:0000313" key="4">
    <source>
        <dbReference type="Proteomes" id="UP001501742"/>
    </source>
</evidence>
<protein>
    <submittedName>
        <fullName evidence="3">Asp23/Gls24 family envelope stress response protein</fullName>
    </submittedName>
</protein>
<sequence>MATTANSDRVDGTPTGSTTGSTTTQVTAKGRTVIDDAVVAKVAGIAARDVPGVVALGGNTARAFGAIRDAIGSSDLGQGVRVEVGETQAAVDLTLVVAYPMPMQEVAAGVRQAVTDAVTDLVGLQVTEVNIAIVDVDIPALDAPVVTPETRVR</sequence>
<evidence type="ECO:0000256" key="2">
    <source>
        <dbReference type="SAM" id="MobiDB-lite"/>
    </source>
</evidence>
<dbReference type="RefSeq" id="WP_204609613.1">
    <property type="nucleotide sequence ID" value="NZ_BAAAJX010000015.1"/>
</dbReference>
<keyword evidence="4" id="KW-1185">Reference proteome</keyword>
<feature type="compositionally biased region" description="Low complexity" evidence="2">
    <location>
        <begin position="12"/>
        <end position="24"/>
    </location>
</feature>
<dbReference type="Pfam" id="PF03780">
    <property type="entry name" value="Asp23"/>
    <property type="match status" value="1"/>
</dbReference>
<comment type="caution">
    <text evidence="3">The sequence shown here is derived from an EMBL/GenBank/DDBJ whole genome shotgun (WGS) entry which is preliminary data.</text>
</comment>
<organism evidence="3 4">
    <name type="scientific">Curtobacterium herbarum</name>
    <dbReference type="NCBI Taxonomy" id="150122"/>
    <lineage>
        <taxon>Bacteria</taxon>
        <taxon>Bacillati</taxon>
        <taxon>Actinomycetota</taxon>
        <taxon>Actinomycetes</taxon>
        <taxon>Micrococcales</taxon>
        <taxon>Microbacteriaceae</taxon>
        <taxon>Curtobacterium</taxon>
    </lineage>
</organism>
<dbReference type="EMBL" id="BAAAJX010000015">
    <property type="protein sequence ID" value="GAA1494270.1"/>
    <property type="molecule type" value="Genomic_DNA"/>
</dbReference>
<dbReference type="PANTHER" id="PTHR34297:SF3">
    <property type="entry name" value="ALKALINE SHOCK PROTEIN 23"/>
    <property type="match status" value="1"/>
</dbReference>
<reference evidence="3 4" key="1">
    <citation type="journal article" date="2019" name="Int. J. Syst. Evol. Microbiol.">
        <title>The Global Catalogue of Microorganisms (GCM) 10K type strain sequencing project: providing services to taxonomists for standard genome sequencing and annotation.</title>
        <authorList>
            <consortium name="The Broad Institute Genomics Platform"/>
            <consortium name="The Broad Institute Genome Sequencing Center for Infectious Disease"/>
            <person name="Wu L."/>
            <person name="Ma J."/>
        </authorList>
    </citation>
    <scope>NUCLEOTIDE SEQUENCE [LARGE SCALE GENOMIC DNA]</scope>
    <source>
        <strain evidence="3 4">JCM 12140</strain>
    </source>
</reference>
<evidence type="ECO:0000313" key="3">
    <source>
        <dbReference type="EMBL" id="GAA1494270.1"/>
    </source>
</evidence>
<dbReference type="PANTHER" id="PTHR34297">
    <property type="entry name" value="HYPOTHETICAL CYTOSOLIC PROTEIN-RELATED"/>
    <property type="match status" value="1"/>
</dbReference>
<comment type="similarity">
    <text evidence="1">Belongs to the asp23 family.</text>
</comment>
<feature type="region of interest" description="Disordered" evidence="2">
    <location>
        <begin position="1"/>
        <end position="25"/>
    </location>
</feature>
<gene>
    <name evidence="3" type="ORF">GCM10009627_26160</name>
</gene>
<name>A0ABN1ZFV7_9MICO</name>
<proteinExistence type="inferred from homology"/>
<dbReference type="Proteomes" id="UP001501742">
    <property type="component" value="Unassembled WGS sequence"/>
</dbReference>